<dbReference type="PROSITE" id="PS51318">
    <property type="entry name" value="TAT"/>
    <property type="match status" value="1"/>
</dbReference>
<reference evidence="2 3" key="1">
    <citation type="journal article" date="2019" name="Nat. Commun.">
        <title>A new type of DNA phosphorothioation-based antiviral system in archaea.</title>
        <authorList>
            <person name="Xiong L."/>
            <person name="Liu S."/>
            <person name="Chen S."/>
            <person name="Xiao Y."/>
            <person name="Zhu B."/>
            <person name="Gao Y."/>
            <person name="Zhang Y."/>
            <person name="Chen B."/>
            <person name="Luo J."/>
            <person name="Deng Z."/>
            <person name="Chen X."/>
            <person name="Wang L."/>
            <person name="Chen S."/>
        </authorList>
    </citation>
    <scope>NUCLEOTIDE SEQUENCE [LARGE SCALE GENOMIC DNA]</scope>
    <source>
        <strain evidence="2 3">CBA1105</strain>
    </source>
</reference>
<dbReference type="InterPro" id="IPR027056">
    <property type="entry name" value="Gluconate_2DH_su3"/>
</dbReference>
<name>A0A4D6HAG9_9EURY</name>
<accession>A0A4D6HAG9</accession>
<sequence length="180" mass="19509">MTPELSRRDALVALGAAGVATTGLGALAWETLDEDESDGKSPADQRETLVAAAEALYPSDVEGVETFVETYVVGRVQDRTEYFEGVQDAARQLDDHARYWQDAPFADLDRGTRQEVFDGFGLADAEADPDGNEVERVRYYLVNELLYAFYSSPTGGSLVGLENPQGHPGGTGSYQRGPPE</sequence>
<evidence type="ECO:0000313" key="2">
    <source>
        <dbReference type="EMBL" id="QCC49777.1"/>
    </source>
</evidence>
<dbReference type="Proteomes" id="UP000296706">
    <property type="component" value="Chromosome"/>
</dbReference>
<dbReference type="GeneID" id="39846283"/>
<dbReference type="KEGG" id="hsn:DV733_00400"/>
<dbReference type="EMBL" id="CP031310">
    <property type="protein sequence ID" value="QCC49777.1"/>
    <property type="molecule type" value="Genomic_DNA"/>
</dbReference>
<dbReference type="OrthoDB" id="198474at2157"/>
<dbReference type="RefSeq" id="WP_049993224.1">
    <property type="nucleotide sequence ID" value="NZ_CP031310.1"/>
</dbReference>
<dbReference type="STRING" id="1457250.GCA_000755225_02372"/>
<feature type="region of interest" description="Disordered" evidence="1">
    <location>
        <begin position="159"/>
        <end position="180"/>
    </location>
</feature>
<dbReference type="AlphaFoldDB" id="A0A4D6HAG9"/>
<organism evidence="2 3">
    <name type="scientific">Halapricum salinum</name>
    <dbReference type="NCBI Taxonomy" id="1457250"/>
    <lineage>
        <taxon>Archaea</taxon>
        <taxon>Methanobacteriati</taxon>
        <taxon>Methanobacteriota</taxon>
        <taxon>Stenosarchaea group</taxon>
        <taxon>Halobacteria</taxon>
        <taxon>Halobacteriales</taxon>
        <taxon>Haloarculaceae</taxon>
        <taxon>Halapricum</taxon>
    </lineage>
</organism>
<keyword evidence="3" id="KW-1185">Reference proteome</keyword>
<evidence type="ECO:0000313" key="3">
    <source>
        <dbReference type="Proteomes" id="UP000296706"/>
    </source>
</evidence>
<evidence type="ECO:0000256" key="1">
    <source>
        <dbReference type="SAM" id="MobiDB-lite"/>
    </source>
</evidence>
<proteinExistence type="predicted"/>
<dbReference type="Pfam" id="PF13618">
    <property type="entry name" value="Gluconate_2-dh3"/>
    <property type="match status" value="1"/>
</dbReference>
<gene>
    <name evidence="2" type="ORF">DV733_00400</name>
</gene>
<protein>
    <submittedName>
        <fullName evidence="2">Gluconate 2-dehydrogenase subunit 3 family protein</fullName>
    </submittedName>
</protein>
<dbReference type="InterPro" id="IPR006311">
    <property type="entry name" value="TAT_signal"/>
</dbReference>